<feature type="region of interest" description="Disordered" evidence="1">
    <location>
        <begin position="253"/>
        <end position="277"/>
    </location>
</feature>
<comment type="caution">
    <text evidence="3">The sequence shown here is derived from an EMBL/GenBank/DDBJ whole genome shotgun (WGS) entry which is preliminary data.</text>
</comment>
<dbReference type="PANTHER" id="PTHR42253:SF2">
    <property type="entry name" value="HYPOTHETICAL PREDICTED MULTIPASS TRANSMEMBRANE PROTEIN"/>
    <property type="match status" value="1"/>
</dbReference>
<feature type="transmembrane region" description="Helical" evidence="2">
    <location>
        <begin position="35"/>
        <end position="56"/>
    </location>
</feature>
<reference evidence="3" key="1">
    <citation type="submission" date="2016-09" db="EMBL/GenBank/DDBJ databases">
        <authorList>
            <person name="Hebert L."/>
            <person name="Moumen B."/>
        </authorList>
    </citation>
    <scope>NUCLEOTIDE SEQUENCE [LARGE SCALE GENOMIC DNA]</scope>
    <source>
        <strain evidence="3">OVI</strain>
    </source>
</reference>
<feature type="transmembrane region" description="Helical" evidence="2">
    <location>
        <begin position="216"/>
        <end position="239"/>
    </location>
</feature>
<keyword evidence="2" id="KW-1133">Transmembrane helix</keyword>
<feature type="transmembrane region" description="Helical" evidence="2">
    <location>
        <begin position="382"/>
        <end position="402"/>
    </location>
</feature>
<dbReference type="EMBL" id="CZPT02000533">
    <property type="protein sequence ID" value="SCU66339.1"/>
    <property type="molecule type" value="Genomic_DNA"/>
</dbReference>
<protein>
    <submittedName>
        <fullName evidence="3">Uncharacterized protein</fullName>
    </submittedName>
</protein>
<sequence length="484" mass="53620">MMNRNENSGCKALWSNTRLEWCYWCHLIRSSKCSFALFFAVLCVLAIIVGNTILLLGVNFWLDLMVKESTEGFTPIAVQVIVCLFLVLCFGVLIIVYIAVYGIKPLVRALCDTNRAGSPLYRMLLIFSSGATNGLSSALAIYAMTYTPEFMQAVLLSVIPFFAQIWTYALVREERDRCYSSMTLIGSLVLCIAGVLLASLSSFFTTDMSTKKAPWGWAFVYFLSCIVFGLWCVVQRLYFDAIMIKGTKPQEGERELHQPLSHQHPEITNSGRYEGRGGQRLPAEAAAAGVDGVTQSNEVEEVASSENAENPMLNREWAKQDENDLAAKALVLFLGIIFQAMVSFAFVPIDAIPGFGNSKDMKESWKNFSATFDFVFASWFNLRFGLLHTLGFLMSFIGCAYLNERSPPLASVVLQLAGPITSLVLIIIPEWDVFGEHGILSHKASGVIFLIIAGWAYHVWEVAYPNAYKSATTTAAVMRGTGNV</sequence>
<accession>A0A1G4I3U1</accession>
<evidence type="ECO:0000256" key="1">
    <source>
        <dbReference type="SAM" id="MobiDB-lite"/>
    </source>
</evidence>
<keyword evidence="4" id="KW-1185">Reference proteome</keyword>
<gene>
    <name evidence="3" type="ORF">TEOVI_000485900</name>
</gene>
<keyword evidence="2" id="KW-0472">Membrane</keyword>
<keyword evidence="2" id="KW-0812">Transmembrane</keyword>
<feature type="transmembrane region" description="Helical" evidence="2">
    <location>
        <begin position="329"/>
        <end position="349"/>
    </location>
</feature>
<dbReference type="RefSeq" id="XP_067077795.1">
    <property type="nucleotide sequence ID" value="XM_067221694.1"/>
</dbReference>
<evidence type="ECO:0000313" key="3">
    <source>
        <dbReference type="EMBL" id="SCU66339.1"/>
    </source>
</evidence>
<feature type="transmembrane region" description="Helical" evidence="2">
    <location>
        <begin position="183"/>
        <end position="204"/>
    </location>
</feature>
<feature type="transmembrane region" description="Helical" evidence="2">
    <location>
        <begin position="150"/>
        <end position="171"/>
    </location>
</feature>
<feature type="transmembrane region" description="Helical" evidence="2">
    <location>
        <begin position="76"/>
        <end position="103"/>
    </location>
</feature>
<dbReference type="PANTHER" id="PTHR42253">
    <property type="entry name" value="TRANSMEMBRANE PROTEIN-RELATED"/>
    <property type="match status" value="1"/>
</dbReference>
<feature type="transmembrane region" description="Helical" evidence="2">
    <location>
        <begin position="440"/>
        <end position="460"/>
    </location>
</feature>
<proteinExistence type="predicted"/>
<feature type="transmembrane region" description="Helical" evidence="2">
    <location>
        <begin position="124"/>
        <end position="144"/>
    </location>
</feature>
<dbReference type="GeneID" id="92378799"/>
<organism evidence="3 4">
    <name type="scientific">Trypanosoma equiperdum</name>
    <dbReference type="NCBI Taxonomy" id="5694"/>
    <lineage>
        <taxon>Eukaryota</taxon>
        <taxon>Discoba</taxon>
        <taxon>Euglenozoa</taxon>
        <taxon>Kinetoplastea</taxon>
        <taxon>Metakinetoplastina</taxon>
        <taxon>Trypanosomatida</taxon>
        <taxon>Trypanosomatidae</taxon>
        <taxon>Trypanosoma</taxon>
    </lineage>
</organism>
<dbReference type="Proteomes" id="UP000195570">
    <property type="component" value="Unassembled WGS sequence"/>
</dbReference>
<dbReference type="AlphaFoldDB" id="A0A1G4I3U1"/>
<feature type="transmembrane region" description="Helical" evidence="2">
    <location>
        <begin position="409"/>
        <end position="428"/>
    </location>
</feature>
<dbReference type="VEuPathDB" id="TriTrypDB:TEOVI_000485900"/>
<name>A0A1G4I3U1_TRYEQ</name>
<evidence type="ECO:0000313" key="4">
    <source>
        <dbReference type="Proteomes" id="UP000195570"/>
    </source>
</evidence>
<evidence type="ECO:0000256" key="2">
    <source>
        <dbReference type="SAM" id="Phobius"/>
    </source>
</evidence>